<dbReference type="EMBL" id="LGRX02010049">
    <property type="protein sequence ID" value="KAK3271043.1"/>
    <property type="molecule type" value="Genomic_DNA"/>
</dbReference>
<feature type="coiled-coil region" evidence="1">
    <location>
        <begin position="35"/>
        <end position="62"/>
    </location>
</feature>
<dbReference type="PANTHER" id="PTHR33050:SF7">
    <property type="entry name" value="RIBONUCLEASE H"/>
    <property type="match status" value="1"/>
</dbReference>
<dbReference type="Proteomes" id="UP001190700">
    <property type="component" value="Unassembled WGS sequence"/>
</dbReference>
<dbReference type="InterPro" id="IPR052055">
    <property type="entry name" value="Hepadnavirus_pol/RT"/>
</dbReference>
<feature type="region of interest" description="Disordered" evidence="2">
    <location>
        <begin position="1"/>
        <end position="23"/>
    </location>
</feature>
<reference evidence="3 4" key="1">
    <citation type="journal article" date="2015" name="Genome Biol. Evol.">
        <title>Comparative Genomics of a Bacterivorous Green Alga Reveals Evolutionary Causalities and Consequences of Phago-Mixotrophic Mode of Nutrition.</title>
        <authorList>
            <person name="Burns J.A."/>
            <person name="Paasch A."/>
            <person name="Narechania A."/>
            <person name="Kim E."/>
        </authorList>
    </citation>
    <scope>NUCLEOTIDE SEQUENCE [LARGE SCALE GENOMIC DNA]</scope>
    <source>
        <strain evidence="3 4">PLY_AMNH</strain>
    </source>
</reference>
<keyword evidence="1" id="KW-0175">Coiled coil</keyword>
<name>A0AAE0G485_9CHLO</name>
<protein>
    <recommendedName>
        <fullName evidence="5">Reverse transcriptase RNase H-like domain-containing protein</fullName>
    </recommendedName>
</protein>
<gene>
    <name evidence="3" type="ORF">CYMTET_20585</name>
</gene>
<evidence type="ECO:0000256" key="2">
    <source>
        <dbReference type="SAM" id="MobiDB-lite"/>
    </source>
</evidence>
<proteinExistence type="predicted"/>
<evidence type="ECO:0008006" key="5">
    <source>
        <dbReference type="Google" id="ProtNLM"/>
    </source>
</evidence>
<evidence type="ECO:0000256" key="1">
    <source>
        <dbReference type="SAM" id="Coils"/>
    </source>
</evidence>
<keyword evidence="4" id="KW-1185">Reference proteome</keyword>
<comment type="caution">
    <text evidence="3">The sequence shown here is derived from an EMBL/GenBank/DDBJ whole genome shotgun (WGS) entry which is preliminary data.</text>
</comment>
<sequence>MADGQGRSEGGRAFTLTPTRPAANCESNSGTEALLAQQTALLNTMLQQMKDLNTRVEAALRQLPYGPHVAGNPFPTRPATLETDVPQMFNLNNDKTYGALSKLTHSSMLCEHLLVEHLGLEVDLKAGKFRVTPARLQNGNGGGCRPRGSQREAFASWCIWRLPPQSRWNGCKIWRSPTRAKVHIGSSLFAWGNVLRLKRAARGFWADELRHLHITHLELEGVYKTVQSFMRELTGKVVRLHCDNQAVVAMPGHFTSRNPKIMRRMRHLWILLDLYDWAVREWHRHTVDRFSSELSAQLPRYYAQWRDRGCEGVDFLAYSWLGEVNWVNPLWSLLDEVAHKLREESLGGSELLGASSWDGTMLRISASREKYEVVPAAVQQVSGWDAALQERWRGELGDSTLTDQCSADAEGSMTTGRRQRGLYAVVSQCG</sequence>
<dbReference type="AlphaFoldDB" id="A0AAE0G485"/>
<evidence type="ECO:0000313" key="4">
    <source>
        <dbReference type="Proteomes" id="UP001190700"/>
    </source>
</evidence>
<evidence type="ECO:0000313" key="3">
    <source>
        <dbReference type="EMBL" id="KAK3271043.1"/>
    </source>
</evidence>
<dbReference type="PANTHER" id="PTHR33050">
    <property type="entry name" value="REVERSE TRANSCRIPTASE DOMAIN-CONTAINING PROTEIN"/>
    <property type="match status" value="1"/>
</dbReference>
<accession>A0AAE0G485</accession>
<organism evidence="3 4">
    <name type="scientific">Cymbomonas tetramitiformis</name>
    <dbReference type="NCBI Taxonomy" id="36881"/>
    <lineage>
        <taxon>Eukaryota</taxon>
        <taxon>Viridiplantae</taxon>
        <taxon>Chlorophyta</taxon>
        <taxon>Pyramimonadophyceae</taxon>
        <taxon>Pyramimonadales</taxon>
        <taxon>Pyramimonadaceae</taxon>
        <taxon>Cymbomonas</taxon>
    </lineage>
</organism>